<sequence>MMQSIKLKNPGGLEHIYVANDLESNAPEKGEIKVKIHASSLNYHDYLVASGAMETAQDRVLLSDGAGVVVAVGEGVTEFSVGDNVVSTFFPQWQSGQANADVGNFSQTPGDGAEGLAAEYVTRATSAFTLAPQGWSHEESATITTAGLTAWRALVTDGNLKAGDTIVTLGTGGVSIAALQIGKMFGAKVIVTSSSNEKIEKAKALGAFAGINYKEHPEWAKEVLAITKGKGADHVIEVGGPGTLAQSVEAVAVGGKISLIGVLTGFAGELPIGVLMFKQARLQGMLVGSRSDQQDYVRALESNNIRPVVDKVFKYKELGKAFEHQINGAHFGKICVQW</sequence>
<keyword evidence="3" id="KW-1185">Reference proteome</keyword>
<evidence type="ECO:0000313" key="3">
    <source>
        <dbReference type="Proteomes" id="UP000615755"/>
    </source>
</evidence>
<dbReference type="SUPFAM" id="SSF50129">
    <property type="entry name" value="GroES-like"/>
    <property type="match status" value="1"/>
</dbReference>
<evidence type="ECO:0000313" key="2">
    <source>
        <dbReference type="EMBL" id="MBE0368791.1"/>
    </source>
</evidence>
<dbReference type="Gene3D" id="3.90.180.10">
    <property type="entry name" value="Medium-chain alcohol dehydrogenases, catalytic domain"/>
    <property type="match status" value="1"/>
</dbReference>
<reference evidence="2 3" key="1">
    <citation type="submission" date="2015-03" db="EMBL/GenBank/DDBJ databases">
        <title>Genome sequence of Pseudoalteromonas aurantia.</title>
        <authorList>
            <person name="Xie B.-B."/>
            <person name="Rong J.-C."/>
            <person name="Qin Q.-L."/>
            <person name="Zhang Y.-Z."/>
        </authorList>
    </citation>
    <scope>NUCLEOTIDE SEQUENCE [LARGE SCALE GENOMIC DNA]</scope>
    <source>
        <strain evidence="2 3">208</strain>
    </source>
</reference>
<dbReference type="InterPro" id="IPR036291">
    <property type="entry name" value="NAD(P)-bd_dom_sf"/>
</dbReference>
<evidence type="ECO:0000259" key="1">
    <source>
        <dbReference type="SMART" id="SM00829"/>
    </source>
</evidence>
<dbReference type="Pfam" id="PF08240">
    <property type="entry name" value="ADH_N"/>
    <property type="match status" value="1"/>
</dbReference>
<comment type="caution">
    <text evidence="2">The sequence shown here is derived from an EMBL/GenBank/DDBJ whole genome shotgun (WGS) entry which is preliminary data.</text>
</comment>
<dbReference type="InterPro" id="IPR013154">
    <property type="entry name" value="ADH-like_N"/>
</dbReference>
<dbReference type="PANTHER" id="PTHR45033">
    <property type="match status" value="1"/>
</dbReference>
<name>A0ABR9ECS1_9GAMM</name>
<dbReference type="InterPro" id="IPR011032">
    <property type="entry name" value="GroES-like_sf"/>
</dbReference>
<feature type="domain" description="Enoyl reductase (ER)" evidence="1">
    <location>
        <begin position="11"/>
        <end position="336"/>
    </location>
</feature>
<accession>A0ABR9ECS1</accession>
<dbReference type="RefSeq" id="WP_318782608.1">
    <property type="nucleotide sequence ID" value="NZ_AQGV01000012.1"/>
</dbReference>
<dbReference type="Proteomes" id="UP000615755">
    <property type="component" value="Unassembled WGS sequence"/>
</dbReference>
<protein>
    <recommendedName>
        <fullName evidence="1">Enoyl reductase (ER) domain-containing protein</fullName>
    </recommendedName>
</protein>
<dbReference type="SUPFAM" id="SSF51735">
    <property type="entry name" value="NAD(P)-binding Rossmann-fold domains"/>
    <property type="match status" value="1"/>
</dbReference>
<dbReference type="Gene3D" id="3.40.50.720">
    <property type="entry name" value="NAD(P)-binding Rossmann-like Domain"/>
    <property type="match status" value="1"/>
</dbReference>
<dbReference type="Pfam" id="PF00107">
    <property type="entry name" value="ADH_zinc_N"/>
    <property type="match status" value="1"/>
</dbReference>
<dbReference type="InterPro" id="IPR013149">
    <property type="entry name" value="ADH-like_C"/>
</dbReference>
<dbReference type="SMART" id="SM00829">
    <property type="entry name" value="PKS_ER"/>
    <property type="match status" value="1"/>
</dbReference>
<gene>
    <name evidence="2" type="ORF">PAUR_a2493</name>
</gene>
<dbReference type="EMBL" id="AQGV01000012">
    <property type="protein sequence ID" value="MBE0368791.1"/>
    <property type="molecule type" value="Genomic_DNA"/>
</dbReference>
<dbReference type="CDD" id="cd08276">
    <property type="entry name" value="MDR7"/>
    <property type="match status" value="1"/>
</dbReference>
<organism evidence="2 3">
    <name type="scientific">Pseudoalteromonas aurantia 208</name>
    <dbReference type="NCBI Taxonomy" id="1314867"/>
    <lineage>
        <taxon>Bacteria</taxon>
        <taxon>Pseudomonadati</taxon>
        <taxon>Pseudomonadota</taxon>
        <taxon>Gammaproteobacteria</taxon>
        <taxon>Alteromonadales</taxon>
        <taxon>Pseudoalteromonadaceae</taxon>
        <taxon>Pseudoalteromonas</taxon>
    </lineage>
</organism>
<proteinExistence type="predicted"/>
<dbReference type="PANTHER" id="PTHR45033:SF2">
    <property type="entry name" value="ZINC-TYPE ALCOHOL DEHYDROGENASE-LIKE PROTEIN C1773.06C"/>
    <property type="match status" value="1"/>
</dbReference>
<dbReference type="InterPro" id="IPR020843">
    <property type="entry name" value="ER"/>
</dbReference>
<dbReference type="InterPro" id="IPR052711">
    <property type="entry name" value="Zinc_ADH-like"/>
</dbReference>